<dbReference type="EMBL" id="CAKOGP040001860">
    <property type="protein sequence ID" value="CAJ1954240.1"/>
    <property type="molecule type" value="Genomic_DNA"/>
</dbReference>
<dbReference type="Proteomes" id="UP001295423">
    <property type="component" value="Unassembled WGS sequence"/>
</dbReference>
<organism evidence="1 2">
    <name type="scientific">Cylindrotheca closterium</name>
    <dbReference type="NCBI Taxonomy" id="2856"/>
    <lineage>
        <taxon>Eukaryota</taxon>
        <taxon>Sar</taxon>
        <taxon>Stramenopiles</taxon>
        <taxon>Ochrophyta</taxon>
        <taxon>Bacillariophyta</taxon>
        <taxon>Bacillariophyceae</taxon>
        <taxon>Bacillariophycidae</taxon>
        <taxon>Bacillariales</taxon>
        <taxon>Bacillariaceae</taxon>
        <taxon>Cylindrotheca</taxon>
    </lineage>
</organism>
<proteinExistence type="predicted"/>
<sequence length="82" mass="9323">MQLLWRNAICYREHTLRSSSSDATRPDYSKQAPPAALIFFSASFEKYFALTMTASYTPGPAALNILSTLMVGQKLRFRNTWN</sequence>
<accession>A0AAD2FVR1</accession>
<dbReference type="AlphaFoldDB" id="A0AAD2FVR1"/>
<evidence type="ECO:0000313" key="1">
    <source>
        <dbReference type="EMBL" id="CAJ1954240.1"/>
    </source>
</evidence>
<protein>
    <submittedName>
        <fullName evidence="1">Uncharacterized protein</fullName>
    </submittedName>
</protein>
<reference evidence="1" key="1">
    <citation type="submission" date="2023-08" db="EMBL/GenBank/DDBJ databases">
        <authorList>
            <person name="Audoor S."/>
            <person name="Bilcke G."/>
        </authorList>
    </citation>
    <scope>NUCLEOTIDE SEQUENCE</scope>
</reference>
<keyword evidence="2" id="KW-1185">Reference proteome</keyword>
<gene>
    <name evidence="1" type="ORF">CYCCA115_LOCUS14835</name>
</gene>
<evidence type="ECO:0000313" key="2">
    <source>
        <dbReference type="Proteomes" id="UP001295423"/>
    </source>
</evidence>
<name>A0AAD2FVR1_9STRA</name>
<comment type="caution">
    <text evidence="1">The sequence shown here is derived from an EMBL/GenBank/DDBJ whole genome shotgun (WGS) entry which is preliminary data.</text>
</comment>